<sequence length="493" mass="54181">MTIEIQHVSETPRPRDVGILAMEMYFPRRCISEEELEVFDGVAKGKYTIGLGQQYMACTDDREDINSFALTTVSNLLRKYNIDPRSIGRLDVGTETIIDKSKSVKTTLMDLFEESGNSDIEGIDSKNACYGSTAALFNAINWIESSSWDGRNAIVFAGDIAIYAEGPARPVGGAGACAMLIGPNAPLVFEPTHGTFMSNTYDFYKPQLSSEYPEVDGPLTITSYMTSVDNSYTRYREKITRKRSKSLSGRVSGVKEHNIAAFSLDQIDYPVFHSPYGKLVQKAHARLLYNDFVANPAKPIFSTVPSPDSILSLPYSATLTDKSIEKAFVALAKDSFKNQVEPSLHCSKRCGNMYTGSLYGGLASVISAVSPEELLGKRIGMFAYGSGAASSFFCIKVTGSTEHIRNTMNLLERLESMKVVPCEDYVSAMKLREANHNATAYTPAGSTDDLWPGTYYLTHIDEKYRRSYAIVPHSEIIDDAPGESASSDSDANE</sequence>
<dbReference type="PANTHER" id="PTHR43323">
    <property type="entry name" value="3-HYDROXY-3-METHYLGLUTARYL COENZYME A SYNTHASE"/>
    <property type="match status" value="1"/>
</dbReference>
<evidence type="ECO:0000256" key="4">
    <source>
        <dbReference type="PIRSR" id="PIRSR610122-2"/>
    </source>
</evidence>
<dbReference type="GO" id="GO:0006084">
    <property type="term" value="P:acetyl-CoA metabolic process"/>
    <property type="evidence" value="ECO:0007669"/>
    <property type="project" value="InterPro"/>
</dbReference>
<feature type="binding site" evidence="4">
    <location>
        <position position="282"/>
    </location>
    <ligand>
        <name>CoA</name>
        <dbReference type="ChEBI" id="CHEBI:57287"/>
    </ligand>
</feature>
<dbReference type="AlphaFoldDB" id="A0A4Y7PQN2"/>
<dbReference type="FunFam" id="3.40.47.10:FF:000008">
    <property type="entry name" value="3-hydroxy-3-methylglutaryl coenzyme A synthase"/>
    <property type="match status" value="1"/>
</dbReference>
<dbReference type="GO" id="GO:0010142">
    <property type="term" value="P:farnesyl diphosphate biosynthetic process, mevalonate pathway"/>
    <property type="evidence" value="ECO:0007669"/>
    <property type="project" value="InterPro"/>
</dbReference>
<evidence type="ECO:0000313" key="8">
    <source>
        <dbReference type="EMBL" id="TDL16820.1"/>
    </source>
</evidence>
<comment type="similarity">
    <text evidence="1 5">Belongs to the thiolase-like superfamily. HMG-CoA synthase family.</text>
</comment>
<comment type="catalytic activity">
    <reaction evidence="5">
        <text>acetoacetyl-CoA + acetyl-CoA + H2O = (3S)-3-hydroxy-3-methylglutaryl-CoA + CoA + H(+)</text>
        <dbReference type="Rhea" id="RHEA:10188"/>
        <dbReference type="ChEBI" id="CHEBI:15377"/>
        <dbReference type="ChEBI" id="CHEBI:15378"/>
        <dbReference type="ChEBI" id="CHEBI:43074"/>
        <dbReference type="ChEBI" id="CHEBI:57286"/>
        <dbReference type="ChEBI" id="CHEBI:57287"/>
        <dbReference type="ChEBI" id="CHEBI:57288"/>
        <dbReference type="EC" id="2.3.3.10"/>
    </reaction>
</comment>
<dbReference type="VEuPathDB" id="FungiDB:BD410DRAFT_831813"/>
<feature type="binding site" evidence="4">
    <location>
        <position position="278"/>
    </location>
    <ligand>
        <name>CoA</name>
        <dbReference type="ChEBI" id="CHEBI:57287"/>
    </ligand>
</feature>
<dbReference type="InterPro" id="IPR013746">
    <property type="entry name" value="HMG_CoA_synt_C_dom"/>
</dbReference>
<dbReference type="GO" id="GO:0006696">
    <property type="term" value="P:ergosterol biosynthetic process"/>
    <property type="evidence" value="ECO:0007669"/>
    <property type="project" value="TreeGrafter"/>
</dbReference>
<evidence type="ECO:0000256" key="1">
    <source>
        <dbReference type="ARBA" id="ARBA00007061"/>
    </source>
</evidence>
<feature type="domain" description="Hydroxymethylglutaryl-coenzyme A synthase C-terminal" evidence="7">
    <location>
        <begin position="188"/>
        <end position="470"/>
    </location>
</feature>
<dbReference type="GO" id="GO:0004421">
    <property type="term" value="F:hydroxymethylglutaryl-CoA synthase activity"/>
    <property type="evidence" value="ECO:0007669"/>
    <property type="project" value="UniProtKB-EC"/>
</dbReference>
<feature type="active site" description="Proton donor/acceptor" evidence="3">
    <location>
        <position position="273"/>
    </location>
</feature>
<feature type="active site" description="Acyl-thioester intermediate" evidence="3">
    <location>
        <position position="129"/>
    </location>
</feature>
<keyword evidence="9" id="KW-1185">Reference proteome</keyword>
<keyword evidence="2 5" id="KW-0808">Transferase</keyword>
<accession>A0A4Y7PQN2</accession>
<reference evidence="8 9" key="1">
    <citation type="submission" date="2018-06" db="EMBL/GenBank/DDBJ databases">
        <title>A transcriptomic atlas of mushroom development highlights an independent origin of complex multicellularity.</title>
        <authorList>
            <consortium name="DOE Joint Genome Institute"/>
            <person name="Krizsan K."/>
            <person name="Almasi E."/>
            <person name="Merenyi Z."/>
            <person name="Sahu N."/>
            <person name="Viragh M."/>
            <person name="Koszo T."/>
            <person name="Mondo S."/>
            <person name="Kiss B."/>
            <person name="Balint B."/>
            <person name="Kues U."/>
            <person name="Barry K."/>
            <person name="Hegedus J.C."/>
            <person name="Henrissat B."/>
            <person name="Johnson J."/>
            <person name="Lipzen A."/>
            <person name="Ohm R."/>
            <person name="Nagy I."/>
            <person name="Pangilinan J."/>
            <person name="Yan J."/>
            <person name="Xiong Y."/>
            <person name="Grigoriev I.V."/>
            <person name="Hibbett D.S."/>
            <person name="Nagy L.G."/>
        </authorList>
    </citation>
    <scope>NUCLEOTIDE SEQUENCE [LARGE SCALE GENOMIC DNA]</scope>
    <source>
        <strain evidence="8 9">SZMC22713</strain>
    </source>
</reference>
<evidence type="ECO:0000256" key="3">
    <source>
        <dbReference type="PIRSR" id="PIRSR610122-1"/>
    </source>
</evidence>
<dbReference type="Pfam" id="PF01154">
    <property type="entry name" value="HMG_CoA_synt_N"/>
    <property type="match status" value="1"/>
</dbReference>
<organism evidence="8 9">
    <name type="scientific">Rickenella mellea</name>
    <dbReference type="NCBI Taxonomy" id="50990"/>
    <lineage>
        <taxon>Eukaryota</taxon>
        <taxon>Fungi</taxon>
        <taxon>Dikarya</taxon>
        <taxon>Basidiomycota</taxon>
        <taxon>Agaricomycotina</taxon>
        <taxon>Agaricomycetes</taxon>
        <taxon>Hymenochaetales</taxon>
        <taxon>Rickenellaceae</taxon>
        <taxon>Rickenella</taxon>
    </lineage>
</organism>
<dbReference type="SUPFAM" id="SSF53901">
    <property type="entry name" value="Thiolase-like"/>
    <property type="match status" value="2"/>
</dbReference>
<dbReference type="Gene3D" id="3.40.47.10">
    <property type="match status" value="1"/>
</dbReference>
<dbReference type="InterPro" id="IPR013528">
    <property type="entry name" value="HMG_CoA_synth_N"/>
</dbReference>
<comment type="function">
    <text evidence="5">Catalyzes the condensation of acetyl-CoA with acetoacetyl-CoA to form HMG-CoA.</text>
</comment>
<evidence type="ECO:0000313" key="9">
    <source>
        <dbReference type="Proteomes" id="UP000294933"/>
    </source>
</evidence>
<name>A0A4Y7PQN2_9AGAM</name>
<gene>
    <name evidence="8" type="ORF">BD410DRAFT_831813</name>
</gene>
<evidence type="ECO:0000256" key="5">
    <source>
        <dbReference type="RuleBase" id="RU364071"/>
    </source>
</evidence>
<dbReference type="STRING" id="50990.A0A4Y7PQN2"/>
<dbReference type="CDD" id="cd00827">
    <property type="entry name" value="init_cond_enzymes"/>
    <property type="match status" value="1"/>
</dbReference>
<dbReference type="InterPro" id="IPR010122">
    <property type="entry name" value="HMG_CoA_synthase_euk"/>
</dbReference>
<dbReference type="Pfam" id="PF08540">
    <property type="entry name" value="HMG_CoA_synt_C"/>
    <property type="match status" value="1"/>
</dbReference>
<dbReference type="PANTHER" id="PTHR43323:SF2">
    <property type="entry name" value="HYDROXYMETHYLGLUTARYL-COA SYNTHASE"/>
    <property type="match status" value="1"/>
</dbReference>
<dbReference type="EMBL" id="ML170234">
    <property type="protein sequence ID" value="TDL16820.1"/>
    <property type="molecule type" value="Genomic_DNA"/>
</dbReference>
<proteinExistence type="inferred from homology"/>
<dbReference type="OrthoDB" id="1269963at2759"/>
<dbReference type="Proteomes" id="UP000294933">
    <property type="component" value="Unassembled WGS sequence"/>
</dbReference>
<feature type="domain" description="Hydroxymethylglutaryl-coenzyme A synthase N-terminal" evidence="6">
    <location>
        <begin position="13"/>
        <end position="186"/>
    </location>
</feature>
<evidence type="ECO:0000256" key="2">
    <source>
        <dbReference type="ARBA" id="ARBA00022679"/>
    </source>
</evidence>
<evidence type="ECO:0000259" key="6">
    <source>
        <dbReference type="Pfam" id="PF01154"/>
    </source>
</evidence>
<dbReference type="EC" id="2.3.3.10" evidence="5"/>
<feature type="active site" description="Proton donor/acceptor" evidence="3">
    <location>
        <position position="95"/>
    </location>
</feature>
<dbReference type="InterPro" id="IPR016039">
    <property type="entry name" value="Thiolase-like"/>
</dbReference>
<protein>
    <recommendedName>
        <fullName evidence="5">Hydroxymethylglutaryl-CoA synthase</fullName>
        <shortName evidence="5">HMG-CoA synthase</shortName>
        <ecNumber evidence="5">2.3.3.10</ecNumber>
    </recommendedName>
    <alternativeName>
        <fullName evidence="5">3-hydroxy-3-methylglutaryl coenzyme A synthase</fullName>
    </alternativeName>
</protein>
<evidence type="ECO:0000259" key="7">
    <source>
        <dbReference type="Pfam" id="PF08540"/>
    </source>
</evidence>
<dbReference type="NCBIfam" id="TIGR01833">
    <property type="entry name" value="HMG-CoA-S_euk"/>
    <property type="match status" value="1"/>
</dbReference>